<dbReference type="HOGENOM" id="CLU_2483965_0_0_1"/>
<dbReference type="Proteomes" id="UP000001628">
    <property type="component" value="Unassembled WGS sequence"/>
</dbReference>
<protein>
    <submittedName>
        <fullName evidence="1">Uncharacterized protein</fullName>
    </submittedName>
</protein>
<dbReference type="AlphaFoldDB" id="A0A0A0HQG2"/>
<gene>
    <name evidence="1" type="ORF">PADG_12448</name>
</gene>
<dbReference type="EMBL" id="KN275973">
    <property type="protein sequence ID" value="KGM91464.1"/>
    <property type="molecule type" value="Genomic_DNA"/>
</dbReference>
<dbReference type="GeneID" id="22588345"/>
<proteinExistence type="predicted"/>
<dbReference type="InParanoid" id="A0A0A0HQG2"/>
<organism evidence="1 2">
    <name type="scientific">Paracoccidioides brasiliensis (strain Pb18)</name>
    <dbReference type="NCBI Taxonomy" id="502780"/>
    <lineage>
        <taxon>Eukaryota</taxon>
        <taxon>Fungi</taxon>
        <taxon>Dikarya</taxon>
        <taxon>Ascomycota</taxon>
        <taxon>Pezizomycotina</taxon>
        <taxon>Eurotiomycetes</taxon>
        <taxon>Eurotiomycetidae</taxon>
        <taxon>Onygenales</taxon>
        <taxon>Ajellomycetaceae</taxon>
        <taxon>Paracoccidioides</taxon>
    </lineage>
</organism>
<dbReference type="VEuPathDB" id="FungiDB:PADG_12448"/>
<name>A0A0A0HQG2_PARBD</name>
<accession>A0A0A0HQG2</accession>
<reference evidence="1 2" key="1">
    <citation type="journal article" date="2011" name="PLoS Genet.">
        <title>Comparative genomic analysis of human fungal pathogens causing paracoccidioidomycosis.</title>
        <authorList>
            <person name="Desjardins C.A."/>
            <person name="Champion M.D."/>
            <person name="Holder J.W."/>
            <person name="Muszewska A."/>
            <person name="Goldberg J."/>
            <person name="Bailao A.M."/>
            <person name="Brigido M.M."/>
            <person name="Ferreira M.E."/>
            <person name="Garcia A.M."/>
            <person name="Grynberg M."/>
            <person name="Gujja S."/>
            <person name="Heiman D.I."/>
            <person name="Henn M.R."/>
            <person name="Kodira C.D."/>
            <person name="Leon-Narvaez H."/>
            <person name="Longo L.V."/>
            <person name="Ma L.J."/>
            <person name="Malavazi I."/>
            <person name="Matsuo A.L."/>
            <person name="Morais F.V."/>
            <person name="Pereira M."/>
            <person name="Rodriguez-Brito S."/>
            <person name="Sakthikumar S."/>
            <person name="Salem-Izacc S.M."/>
            <person name="Sykes S.M."/>
            <person name="Teixeira M.M."/>
            <person name="Vallejo M.C."/>
            <person name="Walter M.E."/>
            <person name="Yandava C."/>
            <person name="Young S."/>
            <person name="Zeng Q."/>
            <person name="Zucker J."/>
            <person name="Felipe M.S."/>
            <person name="Goldman G.H."/>
            <person name="Haas B.J."/>
            <person name="McEwen J.G."/>
            <person name="Nino-Vega G."/>
            <person name="Puccia R."/>
            <person name="San-Blas G."/>
            <person name="Soares C.M."/>
            <person name="Birren B.W."/>
            <person name="Cuomo C.A."/>
        </authorList>
    </citation>
    <scope>NUCLEOTIDE SEQUENCE [LARGE SCALE GENOMIC DNA]</scope>
    <source>
        <strain evidence="1 2">Pb18</strain>
    </source>
</reference>
<evidence type="ECO:0000313" key="2">
    <source>
        <dbReference type="Proteomes" id="UP000001628"/>
    </source>
</evidence>
<evidence type="ECO:0000313" key="1">
    <source>
        <dbReference type="EMBL" id="KGM91464.1"/>
    </source>
</evidence>
<dbReference type="KEGG" id="pbn:PADG_12448"/>
<sequence length="87" mass="9888">MSIRSIDRPITLNRAEKSGFIQQVEFIDGQVVQHISMRQPNTPRQTFTSKGSETIRWAEASSQLYRMSVSSGEVKELPIDCRKAFAD</sequence>
<dbReference type="RefSeq" id="XP_010763764.1">
    <property type="nucleotide sequence ID" value="XM_010765462.1"/>
</dbReference>
<keyword evidence="2" id="KW-1185">Reference proteome</keyword>